<evidence type="ECO:0000259" key="4">
    <source>
        <dbReference type="Pfam" id="PF20736"/>
    </source>
</evidence>
<dbReference type="AlphaFoldDB" id="A0A556MWW9"/>
<evidence type="ECO:0000313" key="5">
    <source>
        <dbReference type="EMBL" id="TSJ44372.1"/>
    </source>
</evidence>
<keyword evidence="1" id="KW-0732">Signal</keyword>
<dbReference type="InterPro" id="IPR049046">
    <property type="entry name" value="Beta-AFase-like_GH127_middle"/>
</dbReference>
<dbReference type="OrthoDB" id="9757939at2"/>
<name>A0A556MWW9_9SPHI</name>
<dbReference type="InterPro" id="IPR010496">
    <property type="entry name" value="AL/BT2_dom"/>
</dbReference>
<dbReference type="PANTHER" id="PTHR31151:SF0">
    <property type="entry name" value="PROLINE-TRNA LIGASE (DUF1680)"/>
    <property type="match status" value="1"/>
</dbReference>
<dbReference type="GO" id="GO:0005975">
    <property type="term" value="P:carbohydrate metabolic process"/>
    <property type="evidence" value="ECO:0007669"/>
    <property type="project" value="InterPro"/>
</dbReference>
<evidence type="ECO:0000259" key="2">
    <source>
        <dbReference type="Pfam" id="PF06439"/>
    </source>
</evidence>
<dbReference type="InterPro" id="IPR012878">
    <property type="entry name" value="Beta-AFase-like_GH127_cat"/>
</dbReference>
<dbReference type="GO" id="GO:0016787">
    <property type="term" value="F:hydrolase activity"/>
    <property type="evidence" value="ECO:0007669"/>
    <property type="project" value="InterPro"/>
</dbReference>
<dbReference type="Pfam" id="PF07944">
    <property type="entry name" value="Beta-AFase-like_GH127_cat"/>
    <property type="match status" value="1"/>
</dbReference>
<evidence type="ECO:0000313" key="6">
    <source>
        <dbReference type="Proteomes" id="UP000318733"/>
    </source>
</evidence>
<organism evidence="5 6">
    <name type="scientific">Mucilaginibacter corticis</name>
    <dbReference type="NCBI Taxonomy" id="2597670"/>
    <lineage>
        <taxon>Bacteria</taxon>
        <taxon>Pseudomonadati</taxon>
        <taxon>Bacteroidota</taxon>
        <taxon>Sphingobacteriia</taxon>
        <taxon>Sphingobacteriales</taxon>
        <taxon>Sphingobacteriaceae</taxon>
        <taxon>Mucilaginibacter</taxon>
    </lineage>
</organism>
<feature type="chain" id="PRO_5021942024" evidence="1">
    <location>
        <begin position="23"/>
        <end position="839"/>
    </location>
</feature>
<evidence type="ECO:0000259" key="3">
    <source>
        <dbReference type="Pfam" id="PF07944"/>
    </source>
</evidence>
<feature type="signal peptide" evidence="1">
    <location>
        <begin position="1"/>
        <end position="22"/>
    </location>
</feature>
<dbReference type="Proteomes" id="UP000318733">
    <property type="component" value="Unassembled WGS sequence"/>
</dbReference>
<protein>
    <submittedName>
        <fullName evidence="5">DUF1080 domain-containing protein</fullName>
    </submittedName>
</protein>
<dbReference type="InterPro" id="IPR008928">
    <property type="entry name" value="6-hairpin_glycosidase_sf"/>
</dbReference>
<evidence type="ECO:0000256" key="1">
    <source>
        <dbReference type="SAM" id="SignalP"/>
    </source>
</evidence>
<dbReference type="Pfam" id="PF06439">
    <property type="entry name" value="3keto-disac_hyd"/>
    <property type="match status" value="1"/>
</dbReference>
<feature type="domain" description="3-keto-alpha-glucoside-1,2-lyase/3-keto-2-hydroxy-glucal hydratase" evidence="2">
    <location>
        <begin position="669"/>
        <end position="836"/>
    </location>
</feature>
<accession>A0A556MWW9</accession>
<proteinExistence type="predicted"/>
<dbReference type="Gene3D" id="2.60.120.560">
    <property type="entry name" value="Exo-inulinase, domain 1"/>
    <property type="match status" value="1"/>
</dbReference>
<dbReference type="SUPFAM" id="SSF48208">
    <property type="entry name" value="Six-hairpin glycosidases"/>
    <property type="match status" value="1"/>
</dbReference>
<sequence length="839" mass="92928">MKLYSLSVWCFAGLFLANTTIAQQSPTANYSFNRSPLKQGAYVQLPLGSIKAKGWLLKQLEMQKDGFTGHAEELYPGDNDLGPNSDWLGGTGNGWEKVAYYVKGLVSLAYTLDDPALKAKAKKWIDYTLSHQQEDGLFGPPKMKDWWPRMPYMYALQSYYEATNDNRVIPCLSKYFKYQLAHLDAEPLDAWGKSRAGDNIELVLWVYNKTGDATLLQLANKLKTQAYQWQDIFTNNKFHFYGDDYQPRHMVNVAQALKFPAVVSEFSAEPIYNTAMQKGIAHILYENGQPEGLGAGTEHMSGHSSVEGVETCTVVEWMQSLETASRVFHDAKIGDHLEKVAFNALPAQFSRDLKEHSYYTLPNEVRAADGQHGFNQDYGNGLLLSPYSGFPCCRYNMHMGWPYFVKNSAMATPDGGLAINTYGPMEISALVGKGKKVKVTEDTNYPFEEQIRLNVALSGPASFPVHLRIPAWCLNPQVSVNGKALPGVQSGEMLVISRKWNNNDKISINFPMHVETEKQVNNAISVERGPIVYSLKINQAVTNIKEHKVAGFYDTQIVPSSPWNYGLLLDNSKLNEQFKVVKGKMTDDPFLADQTPVELKVKAKQIPSWTLDQRGTSAFDVPLSPVPSAAKTEDVTLVPFGSQNIRISVFPTIGTTVWNTKHLSEDFTDNTAKGWVIYGGRWYYENNAINCGSIDVNNSGTGAKIVATGTNFANFTYSANVAVNSEGDAGLIFRVAKPAIGSEAYEGYYLGLNAQKGTIELGKSSNGKWVVIASAKQDLKTAETYRIKVKANGDKFEVFLNDAAAPVITATDSEYKTGSVGLRTYRALAKMDNVEVDAL</sequence>
<dbReference type="RefSeq" id="WP_144247933.1">
    <property type="nucleotide sequence ID" value="NZ_VLPK01000001.1"/>
</dbReference>
<reference evidence="5 6" key="1">
    <citation type="submission" date="2019-07" db="EMBL/GenBank/DDBJ databases">
        <authorList>
            <person name="Huq M.A."/>
        </authorList>
    </citation>
    <scope>NUCLEOTIDE SEQUENCE [LARGE SCALE GENOMIC DNA]</scope>
    <source>
        <strain evidence="5 6">MAH-19</strain>
    </source>
</reference>
<dbReference type="PANTHER" id="PTHR31151">
    <property type="entry name" value="PROLINE-TRNA LIGASE (DUF1680)"/>
    <property type="match status" value="1"/>
</dbReference>
<keyword evidence="6" id="KW-1185">Reference proteome</keyword>
<feature type="domain" description="Non-reducing end beta-L-arabinofuranosidase-like GH127 catalytic" evidence="3">
    <location>
        <begin position="98"/>
        <end position="403"/>
    </location>
</feature>
<gene>
    <name evidence="5" type="ORF">FO440_09390</name>
</gene>
<comment type="caution">
    <text evidence="5">The sequence shown here is derived from an EMBL/GenBank/DDBJ whole genome shotgun (WGS) entry which is preliminary data.</text>
</comment>
<feature type="domain" description="Non-reducing end beta-L-arabinofuranosidase-like GH127 middle" evidence="4">
    <location>
        <begin position="417"/>
        <end position="512"/>
    </location>
</feature>
<dbReference type="EMBL" id="VLPK01000001">
    <property type="protein sequence ID" value="TSJ44372.1"/>
    <property type="molecule type" value="Genomic_DNA"/>
</dbReference>
<dbReference type="Pfam" id="PF20736">
    <property type="entry name" value="Glyco_hydro127M"/>
    <property type="match status" value="1"/>
</dbReference>